<evidence type="ECO:0000313" key="7">
    <source>
        <dbReference type="Proteomes" id="UP000637774"/>
    </source>
</evidence>
<dbReference type="EMBL" id="BMGY01000059">
    <property type="protein sequence ID" value="GGH90799.1"/>
    <property type="molecule type" value="Genomic_DNA"/>
</dbReference>
<organism evidence="6 7">
    <name type="scientific">Hymenobacter frigidus</name>
    <dbReference type="NCBI Taxonomy" id="1524095"/>
    <lineage>
        <taxon>Bacteria</taxon>
        <taxon>Pseudomonadati</taxon>
        <taxon>Bacteroidota</taxon>
        <taxon>Cytophagia</taxon>
        <taxon>Cytophagales</taxon>
        <taxon>Hymenobacteraceae</taxon>
        <taxon>Hymenobacter</taxon>
    </lineage>
</organism>
<sequence length="846" mass="88745">MARGQAFDLTVAQDGTGSFTTVQAAINAAPVGRTAPFTIFIRNGRYKEKISVPANKTFLHFIGQSVANTVLTFDDFSGKPMPGGGTYGTSNSASVIINAADFAAFNITFENTTGESPQALAINVQGDRAVFQGCRFLGGQDTVLSQNPSATSPVKHYFRNCYIDGTVDFIFGSSTAIFERCVIYAKTRSAAGASYITAANTPQGQAYGYVFRNCIIPANHGLTSYFLGRPWQNSTGASMPFANNKVVLLKATYGAGIIRAEGWSTWDAGTNTALITFAEYKSRDFRGRLVNTSQRVPWSRQLQDADTAAYTKSAVLGSWDPCTVAAAVCAPFAQPIAVTNFRGVRGANVTAFRWNASWGIAGVQYELLRATTRRGTYTAVGTQTAASDSLYNFLASDAVPAAGSAFHYYVRATKAGLATHISDTVTISRVPTLTATASLPAFTQYTNGPSAPRTYQLAGDNLTSNVTLTAPAGFEISVNGGAVWNTSIVLTPTNNAIPTTTVSVRLNAAAVGTYSGNVTQASAGAATVNTAVTGSRVNTPEPISNVLQIWSMRVSNQDSAAVRSANLMASASQLRRLFVSNGTTVPTIPAYSARNGQAFSATANGDGTWTTAAGGPGGNLNRGFYEQFTVTATGRAVRIDSLLLKSAFYGTVSNTKLAVVYSRSNFVSDSADVVGGKGPGGSLLTGATGGFAVPILLPNQTNGLNASNQYRLALANTSLLLPAGQTLTLRLYWSCGSGSPGRYALLRDVQVKGEAQTVSATRSAVAKNVLVVYPNPAASEVTVAHTAATAGAQILVYRFDGRQVAAFAPVPGTVHTRLPLGAWATGHYLVVYADAQGRRSAAISKE</sequence>
<name>A0ABQ2AI68_9BACT</name>
<feature type="domain" description="Pectinesterase catalytic" evidence="5">
    <location>
        <begin position="8"/>
        <end position="313"/>
    </location>
</feature>
<dbReference type="SUPFAM" id="SSF51126">
    <property type="entry name" value="Pectin lyase-like"/>
    <property type="match status" value="1"/>
</dbReference>
<evidence type="ECO:0000256" key="1">
    <source>
        <dbReference type="ARBA" id="ARBA00008891"/>
    </source>
</evidence>
<evidence type="ECO:0000259" key="5">
    <source>
        <dbReference type="Pfam" id="PF01095"/>
    </source>
</evidence>
<keyword evidence="3" id="KW-0063">Aspartyl esterase</keyword>
<comment type="similarity">
    <text evidence="1">Belongs to the pectinesterase family.</text>
</comment>
<dbReference type="PANTHER" id="PTHR31321">
    <property type="entry name" value="ACYL-COA THIOESTER HYDROLASE YBHC-RELATED"/>
    <property type="match status" value="1"/>
</dbReference>
<keyword evidence="2" id="KW-0378">Hydrolase</keyword>
<dbReference type="InterPro" id="IPR012334">
    <property type="entry name" value="Pectin_lyas_fold"/>
</dbReference>
<dbReference type="InterPro" id="IPR000070">
    <property type="entry name" value="Pectinesterase_cat"/>
</dbReference>
<comment type="caution">
    <text evidence="6">The sequence shown here is derived from an EMBL/GenBank/DDBJ whole genome shotgun (WGS) entry which is preliminary data.</text>
</comment>
<dbReference type="Proteomes" id="UP000637774">
    <property type="component" value="Unassembled WGS sequence"/>
</dbReference>
<gene>
    <name evidence="6" type="ORF">GCM10011495_37470</name>
</gene>
<dbReference type="InterPro" id="IPR033131">
    <property type="entry name" value="Pectinesterase_Asp_AS"/>
</dbReference>
<accession>A0ABQ2AI68</accession>
<keyword evidence="7" id="KW-1185">Reference proteome</keyword>
<dbReference type="Pfam" id="PF01095">
    <property type="entry name" value="Pectinesterase"/>
    <property type="match status" value="1"/>
</dbReference>
<evidence type="ECO:0000256" key="3">
    <source>
        <dbReference type="ARBA" id="ARBA00023085"/>
    </source>
</evidence>
<dbReference type="Gene3D" id="2.160.20.10">
    <property type="entry name" value="Single-stranded right-handed beta-helix, Pectin lyase-like"/>
    <property type="match status" value="1"/>
</dbReference>
<evidence type="ECO:0000256" key="4">
    <source>
        <dbReference type="PROSITE-ProRule" id="PRU10040"/>
    </source>
</evidence>
<dbReference type="PANTHER" id="PTHR31321:SF57">
    <property type="entry name" value="PECTINESTERASE 53-RELATED"/>
    <property type="match status" value="1"/>
</dbReference>
<reference evidence="7" key="1">
    <citation type="journal article" date="2019" name="Int. J. Syst. Evol. Microbiol.">
        <title>The Global Catalogue of Microorganisms (GCM) 10K type strain sequencing project: providing services to taxonomists for standard genome sequencing and annotation.</title>
        <authorList>
            <consortium name="The Broad Institute Genomics Platform"/>
            <consortium name="The Broad Institute Genome Sequencing Center for Infectious Disease"/>
            <person name="Wu L."/>
            <person name="Ma J."/>
        </authorList>
    </citation>
    <scope>NUCLEOTIDE SEQUENCE [LARGE SCALE GENOMIC DNA]</scope>
    <source>
        <strain evidence="7">CGMCC 1.14966</strain>
    </source>
</reference>
<feature type="active site" evidence="4">
    <location>
        <position position="168"/>
    </location>
</feature>
<dbReference type="InterPro" id="IPR011050">
    <property type="entry name" value="Pectin_lyase_fold/virulence"/>
</dbReference>
<protein>
    <recommendedName>
        <fullName evidence="5">Pectinesterase catalytic domain-containing protein</fullName>
    </recommendedName>
</protein>
<evidence type="ECO:0000313" key="6">
    <source>
        <dbReference type="EMBL" id="GGH90799.1"/>
    </source>
</evidence>
<proteinExistence type="inferred from homology"/>
<dbReference type="PROSITE" id="PS00503">
    <property type="entry name" value="PECTINESTERASE_2"/>
    <property type="match status" value="1"/>
</dbReference>
<evidence type="ECO:0000256" key="2">
    <source>
        <dbReference type="ARBA" id="ARBA00022801"/>
    </source>
</evidence>